<organism evidence="2 3">
    <name type="scientific">Sulfitobacter brevis</name>
    <dbReference type="NCBI Taxonomy" id="74348"/>
    <lineage>
        <taxon>Bacteria</taxon>
        <taxon>Pseudomonadati</taxon>
        <taxon>Pseudomonadota</taxon>
        <taxon>Alphaproteobacteria</taxon>
        <taxon>Rhodobacterales</taxon>
        <taxon>Roseobacteraceae</taxon>
        <taxon>Sulfitobacter</taxon>
    </lineage>
</organism>
<dbReference type="OrthoDB" id="7471221at2"/>
<dbReference type="AlphaFoldDB" id="A0A1I2DW50"/>
<protein>
    <recommendedName>
        <fullName evidence="4">DUF3618 domain-containing protein</fullName>
    </recommendedName>
</protein>
<sequence length="431" mass="45135">MTNDTRTPEEIEREIERERAGLTSTLSDLQDKFSVDGVVREFSNQFREHGGDIGRSVSEAVKRNPVALALTGVGLAWLMLGDKSDPRVRENRFSRDTGYGSDRYDADRYGANRTGSDSYTSDHNTTSDASRNVNGLSDRPSGYTPASRQVGSSNTYYSGNNSGQRNVPSWADSSNDHDDDTSSFGSSARNAASNAGSSISGAASSVADGARSAGSTVAGGARSAGASVADGARSAAGAVSGAGHSAADGARSLASSASDRAAALRQRLAEGTESLSEEARNRVIAARHRAVEARQATMTYARQGRDRAADIFEEQPLIAGALAVALGAALGAALPRSRIENEYMGEHSDHLMDEAERIFNQEKNKLTKVANAAVNEAKDIARETKDDANNAAPGNSVADAIVEKAKASGKRIADAADAEAKKQDVGSVKKS</sequence>
<dbReference type="Gene3D" id="1.10.287.700">
    <property type="entry name" value="Helix hairpin bin"/>
    <property type="match status" value="1"/>
</dbReference>
<feature type="compositionally biased region" description="Polar residues" evidence="1">
    <location>
        <begin position="113"/>
        <end position="135"/>
    </location>
</feature>
<gene>
    <name evidence="2" type="ORF">SAMN04488523_11125</name>
</gene>
<dbReference type="STRING" id="74348.SAMN04488523_11125"/>
<feature type="compositionally biased region" description="Basic and acidic residues" evidence="1">
    <location>
        <begin position="412"/>
        <end position="424"/>
    </location>
</feature>
<keyword evidence="3" id="KW-1185">Reference proteome</keyword>
<dbReference type="Pfam" id="PF12277">
    <property type="entry name" value="DUF3618"/>
    <property type="match status" value="1"/>
</dbReference>
<dbReference type="InterPro" id="IPR022062">
    <property type="entry name" value="DUF3618"/>
</dbReference>
<dbReference type="Proteomes" id="UP000198977">
    <property type="component" value="Unassembled WGS sequence"/>
</dbReference>
<feature type="compositionally biased region" description="Low complexity" evidence="1">
    <location>
        <begin position="182"/>
        <end position="202"/>
    </location>
</feature>
<feature type="compositionally biased region" description="Low complexity" evidence="1">
    <location>
        <begin position="151"/>
        <end position="173"/>
    </location>
</feature>
<reference evidence="2 3" key="1">
    <citation type="submission" date="2016-10" db="EMBL/GenBank/DDBJ databases">
        <authorList>
            <person name="de Groot N.N."/>
        </authorList>
    </citation>
    <scope>NUCLEOTIDE SEQUENCE [LARGE SCALE GENOMIC DNA]</scope>
    <source>
        <strain evidence="2 3">DSM 11443</strain>
    </source>
</reference>
<evidence type="ECO:0000256" key="1">
    <source>
        <dbReference type="SAM" id="MobiDB-lite"/>
    </source>
</evidence>
<dbReference type="EMBL" id="FOMW01000011">
    <property type="protein sequence ID" value="SFE84668.1"/>
    <property type="molecule type" value="Genomic_DNA"/>
</dbReference>
<proteinExistence type="predicted"/>
<evidence type="ECO:0008006" key="4">
    <source>
        <dbReference type="Google" id="ProtNLM"/>
    </source>
</evidence>
<evidence type="ECO:0000313" key="3">
    <source>
        <dbReference type="Proteomes" id="UP000198977"/>
    </source>
</evidence>
<accession>A0A1I2DW50</accession>
<evidence type="ECO:0000313" key="2">
    <source>
        <dbReference type="EMBL" id="SFE84668.1"/>
    </source>
</evidence>
<name>A0A1I2DW50_9RHOB</name>
<feature type="region of interest" description="Disordered" evidence="1">
    <location>
        <begin position="412"/>
        <end position="431"/>
    </location>
</feature>
<feature type="region of interest" description="Disordered" evidence="1">
    <location>
        <begin position="88"/>
        <end position="202"/>
    </location>
</feature>